<dbReference type="InterPro" id="IPR047042">
    <property type="entry name" value="BipA_II"/>
</dbReference>
<dbReference type="Pfam" id="PF00679">
    <property type="entry name" value="EFG_C"/>
    <property type="match status" value="1"/>
</dbReference>
<dbReference type="InterPro" id="IPR000795">
    <property type="entry name" value="T_Tr_GTP-bd_dom"/>
</dbReference>
<dbReference type="AlphaFoldDB" id="A0A7W7ZNH8"/>
<dbReference type="GO" id="GO:0043022">
    <property type="term" value="F:ribosome binding"/>
    <property type="evidence" value="ECO:0007669"/>
    <property type="project" value="UniProtKB-UniRule"/>
</dbReference>
<dbReference type="InterPro" id="IPR000640">
    <property type="entry name" value="EFG_V-like"/>
</dbReference>
<keyword evidence="3" id="KW-0690">Ribosome biogenesis</keyword>
<dbReference type="SUPFAM" id="SSF50447">
    <property type="entry name" value="Translation proteins"/>
    <property type="match status" value="1"/>
</dbReference>
<sequence length="612" mass="67246">MSTPTTAQAIRNIAIIAHVDHGKTTLVDAMLRQSGTFRANEAVAERVMDSNDLEKERGITILAKNTAIQYHDSKINIVDTPGHADFGGEVERALKMVDGVVLLVDASEGPLPQTRYVLSKALEAKLTPILVINKIDRPDARPQEVLNEVYDLFIDLDADDSVLEFPVIYTNGKAGTATMDLAVPGTDLQPLFELIFKTIPPATGTPDGDLQVLVTNLDYSDYLGRLAICRVFNGTLKAGEEVNLSRIDGSLQTVKITKLFTFNGLKRTDTDVTEVGDIIAVAGIPAITIGESFCALENPKPLPTIKIDEPTIAIVFSVNNGPFAGREGKLVTSRNIKERLEKELLTNVSIRVEDTGTPDNFKVLGRGELQLSVLIEMMRREGFELMVSRPQIVTKRINDQLMEPSEILTIDIPESFVGTVIERLGPRKGEMVKMANHGSGRVRMEFKVPSRGLIGLRNEMLTETRGTIVMNSIAGDYIPYTGEIPQRPSGALISDRQGVTTLYALDGIQERGVLFLGDGVEVYEGMLIGEHSRDNDLDVNCVREKKLTNMRASGSDDAVRLVPFKVLTLEQSIEFIADDELVEVTPKSLRMRKKVLQANRRPKGSRSGAQPE</sequence>
<dbReference type="GO" id="GO:0000027">
    <property type="term" value="P:ribosomal large subunit assembly"/>
    <property type="evidence" value="ECO:0007669"/>
    <property type="project" value="UniProtKB-UniRule"/>
</dbReference>
<feature type="binding site" evidence="3">
    <location>
        <begin position="133"/>
        <end position="136"/>
    </location>
    <ligand>
        <name>GTP</name>
        <dbReference type="ChEBI" id="CHEBI:37565"/>
    </ligand>
</feature>
<dbReference type="PROSITE" id="PS00301">
    <property type="entry name" value="G_TR_1"/>
    <property type="match status" value="1"/>
</dbReference>
<dbReference type="InterPro" id="IPR006298">
    <property type="entry name" value="BipA"/>
</dbReference>
<dbReference type="GO" id="GO:0019843">
    <property type="term" value="F:rRNA binding"/>
    <property type="evidence" value="ECO:0007669"/>
    <property type="project" value="UniProtKB-KW"/>
</dbReference>
<comment type="similarity">
    <text evidence="3">Belongs to the TRAFAC class translation factor GTPase superfamily. Classic translation factor GTPase family. BipA subfamily.</text>
</comment>
<dbReference type="InterPro" id="IPR047043">
    <property type="entry name" value="BipA_III"/>
</dbReference>
<dbReference type="InterPro" id="IPR004161">
    <property type="entry name" value="EFTu-like_2"/>
</dbReference>
<dbReference type="FunFam" id="3.40.50.300:FF:000055">
    <property type="entry name" value="GTP-binding protein TypA"/>
    <property type="match status" value="1"/>
</dbReference>
<dbReference type="CDD" id="cd01891">
    <property type="entry name" value="TypA_BipA"/>
    <property type="match status" value="1"/>
</dbReference>
<keyword evidence="3" id="KW-0699">rRNA-binding</keyword>
<dbReference type="GO" id="GO:0003924">
    <property type="term" value="F:GTPase activity"/>
    <property type="evidence" value="ECO:0007669"/>
    <property type="project" value="UniProtKB-UniRule"/>
</dbReference>
<dbReference type="InterPro" id="IPR042116">
    <property type="entry name" value="TypA/BipA_C"/>
</dbReference>
<dbReference type="InterPro" id="IPR047041">
    <property type="entry name" value="BipA_GTP-bd_dom"/>
</dbReference>
<dbReference type="FunFam" id="3.30.70.240:FF:000002">
    <property type="entry name" value="GTP-binding protein TypA"/>
    <property type="match status" value="1"/>
</dbReference>
<dbReference type="SUPFAM" id="SSF54980">
    <property type="entry name" value="EF-G C-terminal domain-like"/>
    <property type="match status" value="2"/>
</dbReference>
<dbReference type="Gene3D" id="2.40.30.10">
    <property type="entry name" value="Translation factors"/>
    <property type="match status" value="1"/>
</dbReference>
<dbReference type="NCBIfam" id="TIGR00231">
    <property type="entry name" value="small_GTP"/>
    <property type="match status" value="1"/>
</dbReference>
<keyword evidence="3" id="KW-0820">tRNA-binding</keyword>
<protein>
    <recommendedName>
        <fullName evidence="3">Large ribosomal subunit assembly factor BipA</fullName>
        <ecNumber evidence="3">3.6.5.-</ecNumber>
    </recommendedName>
    <alternativeName>
        <fullName evidence="3">GTP-binding protein BipA</fullName>
    </alternativeName>
</protein>
<dbReference type="GO" id="GO:0005525">
    <property type="term" value="F:GTP binding"/>
    <property type="evidence" value="ECO:0007669"/>
    <property type="project" value="UniProtKB-UniRule"/>
</dbReference>
<organism evidence="5 6">
    <name type="scientific">Granulicella mallensis</name>
    <dbReference type="NCBI Taxonomy" id="940614"/>
    <lineage>
        <taxon>Bacteria</taxon>
        <taxon>Pseudomonadati</taxon>
        <taxon>Acidobacteriota</taxon>
        <taxon>Terriglobia</taxon>
        <taxon>Terriglobales</taxon>
        <taxon>Acidobacteriaceae</taxon>
        <taxon>Granulicella</taxon>
    </lineage>
</organism>
<evidence type="ECO:0000256" key="1">
    <source>
        <dbReference type="ARBA" id="ARBA00023134"/>
    </source>
</evidence>
<dbReference type="Gene3D" id="3.30.70.870">
    <property type="entry name" value="Elongation Factor G (Translational Gtpase), domain 3"/>
    <property type="match status" value="1"/>
</dbReference>
<name>A0A7W7ZNH8_9BACT</name>
<dbReference type="InterPro" id="IPR005225">
    <property type="entry name" value="Small_GTP-bd"/>
</dbReference>
<dbReference type="FunFam" id="3.30.70.870:FF:000003">
    <property type="entry name" value="GTP-binding protein TypA"/>
    <property type="match status" value="1"/>
</dbReference>
<evidence type="ECO:0000313" key="6">
    <source>
        <dbReference type="Proteomes" id="UP000584867"/>
    </source>
</evidence>
<dbReference type="RefSeq" id="WP_184254181.1">
    <property type="nucleotide sequence ID" value="NZ_JACHIO010000005.1"/>
</dbReference>
<comment type="function">
    <text evidence="3">A 50S ribosomal subunit assembly protein with GTPase activity, required for 50S subunit assembly at low temperatures, may also play a role in translation. Binds GTP and analogs. Binds the 70S ribosome between the 30S and 50S subunits, in a similar position as ribosome-bound EF-G; it contacts a number of ribosomal proteins, both rRNAs and the A-site tRNA.</text>
</comment>
<dbReference type="PROSITE" id="PS51722">
    <property type="entry name" value="G_TR_2"/>
    <property type="match status" value="1"/>
</dbReference>
<dbReference type="EMBL" id="JACHIO010000005">
    <property type="protein sequence ID" value="MBB5063210.1"/>
    <property type="molecule type" value="Genomic_DNA"/>
</dbReference>
<dbReference type="Proteomes" id="UP000584867">
    <property type="component" value="Unassembled WGS sequence"/>
</dbReference>
<dbReference type="Gene3D" id="3.40.50.300">
    <property type="entry name" value="P-loop containing nucleotide triphosphate hydrolases"/>
    <property type="match status" value="1"/>
</dbReference>
<dbReference type="EC" id="3.6.5.-" evidence="3"/>
<dbReference type="HAMAP" id="MF_00849">
    <property type="entry name" value="BipA"/>
    <property type="match status" value="1"/>
</dbReference>
<feature type="domain" description="Tr-type G" evidence="4">
    <location>
        <begin position="8"/>
        <end position="203"/>
    </location>
</feature>
<dbReference type="Pfam" id="PF21018">
    <property type="entry name" value="BipA_C"/>
    <property type="match status" value="1"/>
</dbReference>
<dbReference type="InterPro" id="IPR027417">
    <property type="entry name" value="P-loop_NTPase"/>
</dbReference>
<dbReference type="InterPro" id="IPR048876">
    <property type="entry name" value="BipA_C"/>
</dbReference>
<dbReference type="GO" id="GO:0009409">
    <property type="term" value="P:response to cold"/>
    <property type="evidence" value="ECO:0007669"/>
    <property type="project" value="UniProtKB-ARBA"/>
</dbReference>
<comment type="catalytic activity">
    <reaction evidence="2 3">
        <text>GTP + H2O = GDP + phosphate + H(+)</text>
        <dbReference type="Rhea" id="RHEA:19669"/>
        <dbReference type="ChEBI" id="CHEBI:15377"/>
        <dbReference type="ChEBI" id="CHEBI:15378"/>
        <dbReference type="ChEBI" id="CHEBI:37565"/>
        <dbReference type="ChEBI" id="CHEBI:43474"/>
        <dbReference type="ChEBI" id="CHEBI:58189"/>
    </reaction>
</comment>
<dbReference type="InterPro" id="IPR031157">
    <property type="entry name" value="G_TR_CS"/>
</dbReference>
<keyword evidence="3" id="KW-0547">Nucleotide-binding</keyword>
<feature type="binding site" evidence="3">
    <location>
        <begin position="20"/>
        <end position="25"/>
    </location>
    <ligand>
        <name>GTP</name>
        <dbReference type="ChEBI" id="CHEBI:37565"/>
    </ligand>
</feature>
<dbReference type="CDD" id="cd16263">
    <property type="entry name" value="BipA_III"/>
    <property type="match status" value="1"/>
</dbReference>
<dbReference type="InterPro" id="IPR009000">
    <property type="entry name" value="Transl_B-barrel_sf"/>
</dbReference>
<dbReference type="GO" id="GO:0010467">
    <property type="term" value="P:gene expression"/>
    <property type="evidence" value="ECO:0007669"/>
    <property type="project" value="UniProtKB-ARBA"/>
</dbReference>
<dbReference type="NCBIfam" id="TIGR01394">
    <property type="entry name" value="TypA_BipA"/>
    <property type="match status" value="1"/>
</dbReference>
<dbReference type="FunFam" id="2.40.50.250:FF:000001">
    <property type="entry name" value="GTP-binding protein TypA"/>
    <property type="match status" value="1"/>
</dbReference>
<dbReference type="InterPro" id="IPR035647">
    <property type="entry name" value="EFG_III/V"/>
</dbReference>
<comment type="caution">
    <text evidence="5">The sequence shown here is derived from an EMBL/GenBank/DDBJ whole genome shotgun (WGS) entry which is preliminary data.</text>
</comment>
<dbReference type="GO" id="GO:0000049">
    <property type="term" value="F:tRNA binding"/>
    <property type="evidence" value="ECO:0007669"/>
    <property type="project" value="UniProtKB-KW"/>
</dbReference>
<keyword evidence="3" id="KW-0963">Cytoplasm</keyword>
<dbReference type="InterPro" id="IPR035651">
    <property type="entry name" value="BipA_V"/>
</dbReference>
<dbReference type="CDD" id="cd03710">
    <property type="entry name" value="BipA_TypA_C"/>
    <property type="match status" value="1"/>
</dbReference>
<dbReference type="Gene3D" id="2.40.50.250">
    <property type="entry name" value="bipa protein"/>
    <property type="match status" value="1"/>
</dbReference>
<dbReference type="PANTHER" id="PTHR42908">
    <property type="entry name" value="TRANSLATION ELONGATION FACTOR-RELATED"/>
    <property type="match status" value="1"/>
</dbReference>
<dbReference type="Gene3D" id="3.30.70.240">
    <property type="match status" value="1"/>
</dbReference>
<dbReference type="Pfam" id="PF03144">
    <property type="entry name" value="GTP_EFTU_D2"/>
    <property type="match status" value="1"/>
</dbReference>
<comment type="subunit">
    <text evidence="3">Monomer.</text>
</comment>
<dbReference type="Pfam" id="PF00009">
    <property type="entry name" value="GTP_EFTU"/>
    <property type="match status" value="1"/>
</dbReference>
<dbReference type="PANTHER" id="PTHR42908:SF8">
    <property type="entry name" value="TR-TYPE G DOMAIN-CONTAINING PROTEIN"/>
    <property type="match status" value="1"/>
</dbReference>
<dbReference type="PRINTS" id="PR00315">
    <property type="entry name" value="ELONGATNFCT"/>
</dbReference>
<dbReference type="CDD" id="cd03691">
    <property type="entry name" value="BipA_TypA_II"/>
    <property type="match status" value="1"/>
</dbReference>
<keyword evidence="3" id="KW-0378">Hydrolase</keyword>
<evidence type="ECO:0000313" key="5">
    <source>
        <dbReference type="EMBL" id="MBB5063210.1"/>
    </source>
</evidence>
<reference evidence="5 6" key="1">
    <citation type="submission" date="2020-08" db="EMBL/GenBank/DDBJ databases">
        <title>Genomic Encyclopedia of Type Strains, Phase IV (KMG-V): Genome sequencing to study the core and pangenomes of soil and plant-associated prokaryotes.</title>
        <authorList>
            <person name="Whitman W."/>
        </authorList>
    </citation>
    <scope>NUCLEOTIDE SEQUENCE [LARGE SCALE GENOMIC DNA]</scope>
    <source>
        <strain evidence="5 6">X5P3</strain>
    </source>
</reference>
<evidence type="ECO:0000256" key="2">
    <source>
        <dbReference type="ARBA" id="ARBA00048548"/>
    </source>
</evidence>
<keyword evidence="1 3" id="KW-0342">GTP-binding</keyword>
<accession>A0A7W7ZNH8</accession>
<dbReference type="FunFam" id="2.40.30.10:FF:000016">
    <property type="entry name" value="GTP-binding protein TypA"/>
    <property type="match status" value="1"/>
</dbReference>
<evidence type="ECO:0000259" key="4">
    <source>
        <dbReference type="PROSITE" id="PS51722"/>
    </source>
</evidence>
<proteinExistence type="inferred from homology"/>
<dbReference type="SUPFAM" id="SSF52540">
    <property type="entry name" value="P-loop containing nucleoside triphosphate hydrolases"/>
    <property type="match status" value="1"/>
</dbReference>
<dbReference type="GO" id="GO:1990904">
    <property type="term" value="C:ribonucleoprotein complex"/>
    <property type="evidence" value="ECO:0007669"/>
    <property type="project" value="TreeGrafter"/>
</dbReference>
<evidence type="ECO:0000256" key="3">
    <source>
        <dbReference type="HAMAP-Rule" id="MF_00849"/>
    </source>
</evidence>
<comment type="subcellular location">
    <subcellularLocation>
        <location evidence="3">Cytoplasm</location>
    </subcellularLocation>
    <text evidence="3">Binds to ribosomes.</text>
</comment>
<keyword evidence="3" id="KW-0694">RNA-binding</keyword>
<gene>
    <name evidence="3" type="primary">bipA</name>
    <name evidence="5" type="ORF">HDF15_001550</name>
</gene>
<dbReference type="GO" id="GO:0005829">
    <property type="term" value="C:cytosol"/>
    <property type="evidence" value="ECO:0007669"/>
    <property type="project" value="TreeGrafter"/>
</dbReference>